<dbReference type="HOGENOM" id="CLU_049543_10_1_1"/>
<dbReference type="SUPFAM" id="SSF46689">
    <property type="entry name" value="Homeodomain-like"/>
    <property type="match status" value="1"/>
</dbReference>
<reference evidence="8 10" key="2">
    <citation type="journal article" date="2013" name="Nature">
        <title>Insights into bilaterian evolution from three spiralian genomes.</title>
        <authorList>
            <person name="Simakov O."/>
            <person name="Marletaz F."/>
            <person name="Cho S.J."/>
            <person name="Edsinger-Gonzales E."/>
            <person name="Havlak P."/>
            <person name="Hellsten U."/>
            <person name="Kuo D.H."/>
            <person name="Larsson T."/>
            <person name="Lv J."/>
            <person name="Arendt D."/>
            <person name="Savage R."/>
            <person name="Osoegawa K."/>
            <person name="de Jong P."/>
            <person name="Grimwood J."/>
            <person name="Chapman J.A."/>
            <person name="Shapiro H."/>
            <person name="Aerts A."/>
            <person name="Otillar R.P."/>
            <person name="Terry A.Y."/>
            <person name="Boore J.L."/>
            <person name="Grigoriev I.V."/>
            <person name="Lindberg D.R."/>
            <person name="Seaver E.C."/>
            <person name="Weisblat D.A."/>
            <person name="Putnam N.H."/>
            <person name="Rokhsar D.S."/>
        </authorList>
    </citation>
    <scope>NUCLEOTIDE SEQUENCE</scope>
</reference>
<reference evidence="9" key="3">
    <citation type="submission" date="2015-06" db="UniProtKB">
        <authorList>
            <consortium name="EnsemblMetazoa"/>
        </authorList>
    </citation>
    <scope>IDENTIFICATION</scope>
</reference>
<keyword evidence="2 5" id="KW-0238">DNA-binding</keyword>
<keyword evidence="3 5" id="KW-0371">Homeobox</keyword>
<dbReference type="STRING" id="6412.T1EK99"/>
<dbReference type="AlphaFoldDB" id="T1EK99"/>
<dbReference type="GO" id="GO:0005634">
    <property type="term" value="C:nucleus"/>
    <property type="evidence" value="ECO:0007669"/>
    <property type="project" value="UniProtKB-SubCell"/>
</dbReference>
<dbReference type="Gene3D" id="1.10.10.60">
    <property type="entry name" value="Homeodomain-like"/>
    <property type="match status" value="1"/>
</dbReference>
<keyword evidence="4 5" id="KW-0539">Nucleus</keyword>
<dbReference type="CDD" id="cd00086">
    <property type="entry name" value="homeodomain"/>
    <property type="match status" value="1"/>
</dbReference>
<evidence type="ECO:0000313" key="9">
    <source>
        <dbReference type="EnsemblMetazoa" id="HelroP148517"/>
    </source>
</evidence>
<dbReference type="PROSITE" id="PS50071">
    <property type="entry name" value="HOMEOBOX_2"/>
    <property type="match status" value="1"/>
</dbReference>
<evidence type="ECO:0000256" key="3">
    <source>
        <dbReference type="ARBA" id="ARBA00023155"/>
    </source>
</evidence>
<dbReference type="PANTHER" id="PTHR24340">
    <property type="entry name" value="HOMEOBOX PROTEIN NKX"/>
    <property type="match status" value="1"/>
</dbReference>
<dbReference type="OMA" id="ANQIKIW"/>
<dbReference type="eggNOG" id="KOG0842">
    <property type="taxonomic scope" value="Eukaryota"/>
</dbReference>
<dbReference type="GO" id="GO:0003677">
    <property type="term" value="F:DNA binding"/>
    <property type="evidence" value="ECO:0007669"/>
    <property type="project" value="UniProtKB-UniRule"/>
</dbReference>
<dbReference type="InterPro" id="IPR009057">
    <property type="entry name" value="Homeodomain-like_sf"/>
</dbReference>
<proteinExistence type="predicted"/>
<evidence type="ECO:0000313" key="8">
    <source>
        <dbReference type="EMBL" id="ESO07152.1"/>
    </source>
</evidence>
<dbReference type="RefSeq" id="XP_009014530.1">
    <property type="nucleotide sequence ID" value="XM_009016282.1"/>
</dbReference>
<accession>T1EK99</accession>
<evidence type="ECO:0000256" key="4">
    <source>
        <dbReference type="ARBA" id="ARBA00023242"/>
    </source>
</evidence>
<evidence type="ECO:0000256" key="1">
    <source>
        <dbReference type="ARBA" id="ARBA00004123"/>
    </source>
</evidence>
<reference evidence="10" key="1">
    <citation type="submission" date="2012-12" db="EMBL/GenBank/DDBJ databases">
        <authorList>
            <person name="Hellsten U."/>
            <person name="Grimwood J."/>
            <person name="Chapman J.A."/>
            <person name="Shapiro H."/>
            <person name="Aerts A."/>
            <person name="Otillar R.P."/>
            <person name="Terry A.Y."/>
            <person name="Boore J.L."/>
            <person name="Simakov O."/>
            <person name="Marletaz F."/>
            <person name="Cho S.-J."/>
            <person name="Edsinger-Gonzales E."/>
            <person name="Havlak P."/>
            <person name="Kuo D.-H."/>
            <person name="Larsson T."/>
            <person name="Lv J."/>
            <person name="Arendt D."/>
            <person name="Savage R."/>
            <person name="Osoegawa K."/>
            <person name="de Jong P."/>
            <person name="Lindberg D.R."/>
            <person name="Seaver E.C."/>
            <person name="Weisblat D.A."/>
            <person name="Putnam N.H."/>
            <person name="Grigoriev I.V."/>
            <person name="Rokhsar D.S."/>
        </authorList>
    </citation>
    <scope>NUCLEOTIDE SEQUENCE</scope>
</reference>
<organism evidence="9 10">
    <name type="scientific">Helobdella robusta</name>
    <name type="common">Californian leech</name>
    <dbReference type="NCBI Taxonomy" id="6412"/>
    <lineage>
        <taxon>Eukaryota</taxon>
        <taxon>Metazoa</taxon>
        <taxon>Spiralia</taxon>
        <taxon>Lophotrochozoa</taxon>
        <taxon>Annelida</taxon>
        <taxon>Clitellata</taxon>
        <taxon>Hirudinea</taxon>
        <taxon>Rhynchobdellida</taxon>
        <taxon>Glossiphoniidae</taxon>
        <taxon>Helobdella</taxon>
    </lineage>
</organism>
<name>T1EK99_HELRO</name>
<dbReference type="PROSITE" id="PS00027">
    <property type="entry name" value="HOMEOBOX_1"/>
    <property type="match status" value="1"/>
</dbReference>
<dbReference type="PANTHER" id="PTHR24340:SF82">
    <property type="entry name" value="HOMEOBOX PROTEIN VND"/>
    <property type="match status" value="1"/>
</dbReference>
<dbReference type="EMBL" id="AMQM01003560">
    <property type="status" value="NOT_ANNOTATED_CDS"/>
    <property type="molecule type" value="Genomic_DNA"/>
</dbReference>
<gene>
    <name evidence="9" type="primary">20196999</name>
    <name evidence="8" type="ORF">HELRODRAFT_148517</name>
</gene>
<sequence length="58" mass="7331">KKRRRILFPKRTTDELERRFRNQKYLTTPEREQLAKSLNLSANQIKIWFQNHRYKQKK</sequence>
<dbReference type="EnsemblMetazoa" id="HelroT148517">
    <property type="protein sequence ID" value="HelroP148517"/>
    <property type="gene ID" value="HelroG148517"/>
</dbReference>
<dbReference type="GeneID" id="20196999"/>
<dbReference type="InParanoid" id="T1EK99"/>
<dbReference type="PRINTS" id="PR00024">
    <property type="entry name" value="HOMEOBOX"/>
</dbReference>
<dbReference type="GO" id="GO:0000981">
    <property type="term" value="F:DNA-binding transcription factor activity, RNA polymerase II-specific"/>
    <property type="evidence" value="ECO:0007669"/>
    <property type="project" value="InterPro"/>
</dbReference>
<comment type="subcellular location">
    <subcellularLocation>
        <location evidence="1 5 6">Nucleus</location>
    </subcellularLocation>
</comment>
<keyword evidence="10" id="KW-1185">Reference proteome</keyword>
<protein>
    <recommendedName>
        <fullName evidence="7">Homeobox domain-containing protein</fullName>
    </recommendedName>
</protein>
<dbReference type="EMBL" id="KB096222">
    <property type="protein sequence ID" value="ESO07152.1"/>
    <property type="molecule type" value="Genomic_DNA"/>
</dbReference>
<evidence type="ECO:0000256" key="6">
    <source>
        <dbReference type="RuleBase" id="RU000682"/>
    </source>
</evidence>
<dbReference type="SMART" id="SM00389">
    <property type="entry name" value="HOX"/>
    <property type="match status" value="1"/>
</dbReference>
<evidence type="ECO:0000256" key="2">
    <source>
        <dbReference type="ARBA" id="ARBA00023125"/>
    </source>
</evidence>
<dbReference type="InterPro" id="IPR020479">
    <property type="entry name" value="HD_metazoa"/>
</dbReference>
<dbReference type="InterPro" id="IPR017970">
    <property type="entry name" value="Homeobox_CS"/>
</dbReference>
<feature type="domain" description="Homeobox" evidence="7">
    <location>
        <begin position="1"/>
        <end position="58"/>
    </location>
</feature>
<evidence type="ECO:0000256" key="5">
    <source>
        <dbReference type="PROSITE-ProRule" id="PRU00108"/>
    </source>
</evidence>
<dbReference type="OrthoDB" id="6159439at2759"/>
<evidence type="ECO:0000259" key="7">
    <source>
        <dbReference type="PROSITE" id="PS50071"/>
    </source>
</evidence>
<dbReference type="InterPro" id="IPR050394">
    <property type="entry name" value="Homeobox_NK-like"/>
</dbReference>
<dbReference type="CTD" id="20196999"/>
<dbReference type="InterPro" id="IPR001356">
    <property type="entry name" value="HD"/>
</dbReference>
<dbReference type="Pfam" id="PF00046">
    <property type="entry name" value="Homeodomain"/>
    <property type="match status" value="1"/>
</dbReference>
<dbReference type="KEGG" id="hro:HELRODRAFT_148517"/>
<evidence type="ECO:0000313" key="10">
    <source>
        <dbReference type="Proteomes" id="UP000015101"/>
    </source>
</evidence>
<dbReference type="Proteomes" id="UP000015101">
    <property type="component" value="Unassembled WGS sequence"/>
</dbReference>